<dbReference type="InterPro" id="IPR048540">
    <property type="entry name" value="Rrn7_cyclin_N"/>
</dbReference>
<reference evidence="14" key="2">
    <citation type="submission" date="2015-01" db="EMBL/GenBank/DDBJ databases">
        <title>Evolutionary Origins and Diversification of the Mycorrhizal Mutualists.</title>
        <authorList>
            <consortium name="DOE Joint Genome Institute"/>
            <consortium name="Mycorrhizal Genomics Consortium"/>
            <person name="Kohler A."/>
            <person name="Kuo A."/>
            <person name="Nagy L.G."/>
            <person name="Floudas D."/>
            <person name="Copeland A."/>
            <person name="Barry K.W."/>
            <person name="Cichocki N."/>
            <person name="Veneault-Fourrey C."/>
            <person name="LaButti K."/>
            <person name="Lindquist E.A."/>
            <person name="Lipzen A."/>
            <person name="Lundell T."/>
            <person name="Morin E."/>
            <person name="Murat C."/>
            <person name="Riley R."/>
            <person name="Ohm R."/>
            <person name="Sun H."/>
            <person name="Tunlid A."/>
            <person name="Henrissat B."/>
            <person name="Grigoriev I.V."/>
            <person name="Hibbett D.S."/>
            <person name="Martin F."/>
        </authorList>
    </citation>
    <scope>NUCLEOTIDE SEQUENCE [LARGE SCALE GENOMIC DNA]</scope>
    <source>
        <strain evidence="14">Zn</strain>
    </source>
</reference>
<dbReference type="Proteomes" id="UP000054321">
    <property type="component" value="Unassembled WGS sequence"/>
</dbReference>
<dbReference type="HOGENOM" id="CLU_016553_2_1_1"/>
<keyword evidence="8" id="KW-0804">Transcription</keyword>
<keyword evidence="3" id="KW-0479">Metal-binding</keyword>
<evidence type="ECO:0000256" key="9">
    <source>
        <dbReference type="ARBA" id="ARBA00023242"/>
    </source>
</evidence>
<dbReference type="InterPro" id="IPR021752">
    <property type="entry name" value="TF_Rrn7_Zf"/>
</dbReference>
<feature type="compositionally biased region" description="Low complexity" evidence="10">
    <location>
        <begin position="138"/>
        <end position="150"/>
    </location>
</feature>
<evidence type="ECO:0000256" key="4">
    <source>
        <dbReference type="ARBA" id="ARBA00022771"/>
    </source>
</evidence>
<sequence>MSSNIEYHKFPRHESCAEQGCRSRRWYIEDGRKFCQRGHEQTGFTQTQQDEEDWDIKQGKTARRKGEEKEQAQTVLSGREATEMFLQCYQLIVWKQCFFLVNGKGFPKELETIVRDLWGLRLAILHRNQGDAGLERFSSTGFSSTSGGETTDSDGKSLISSRSRRAEIGREHMPKLIETLALCYLGTLLLRLPTSMGEMLNWAARDEMVYARAFNISYPEIQLISLVVVATKLSHPFDDIVRVPENESDPTTVKVDWRKWREIMVDKSPEGLRRGDEIHVDDTDVASMTEKQIDDYLGWYQRTWIDSAEPRMPLEILEHFPIQDLSPQPTEKDDHDERAERLKQVQRNLIIQIPLAVQDEGGRDPETVARPGQLYRRYRNTGELPDNAKAFYKLAASEAGTSLERLTHAVFQTEVMIENWILSERKRRLREEGYMALRNAGG</sequence>
<dbReference type="InterPro" id="IPR033599">
    <property type="entry name" value="TAF1B/Rrn7"/>
</dbReference>
<evidence type="ECO:0000313" key="13">
    <source>
        <dbReference type="EMBL" id="KIN08406.1"/>
    </source>
</evidence>
<protein>
    <submittedName>
        <fullName evidence="13">Uncharacterized protein</fullName>
    </submittedName>
</protein>
<evidence type="ECO:0000256" key="7">
    <source>
        <dbReference type="ARBA" id="ARBA00023125"/>
    </source>
</evidence>
<evidence type="ECO:0000259" key="12">
    <source>
        <dbReference type="Pfam" id="PF20644"/>
    </source>
</evidence>
<evidence type="ECO:0000313" key="14">
    <source>
        <dbReference type="Proteomes" id="UP000054321"/>
    </source>
</evidence>
<dbReference type="AlphaFoldDB" id="A0A0C3HJK5"/>
<organism evidence="13 14">
    <name type="scientific">Oidiodendron maius (strain Zn)</name>
    <dbReference type="NCBI Taxonomy" id="913774"/>
    <lineage>
        <taxon>Eukaryota</taxon>
        <taxon>Fungi</taxon>
        <taxon>Dikarya</taxon>
        <taxon>Ascomycota</taxon>
        <taxon>Pezizomycotina</taxon>
        <taxon>Leotiomycetes</taxon>
        <taxon>Leotiomycetes incertae sedis</taxon>
        <taxon>Myxotrichaceae</taxon>
        <taxon>Oidiodendron</taxon>
    </lineage>
</organism>
<comment type="subcellular location">
    <subcellularLocation>
        <location evidence="1">Nucleus</location>
        <location evidence="1">Nucleolus</location>
    </subcellularLocation>
</comment>
<dbReference type="GO" id="GO:0070860">
    <property type="term" value="C:RNA polymerase I core factor complex"/>
    <property type="evidence" value="ECO:0007669"/>
    <property type="project" value="InterPro"/>
</dbReference>
<evidence type="ECO:0000259" key="11">
    <source>
        <dbReference type="Pfam" id="PF11781"/>
    </source>
</evidence>
<evidence type="ECO:0000256" key="3">
    <source>
        <dbReference type="ARBA" id="ARBA00022723"/>
    </source>
</evidence>
<keyword evidence="9" id="KW-0539">Nucleus</keyword>
<evidence type="ECO:0000256" key="6">
    <source>
        <dbReference type="ARBA" id="ARBA00023015"/>
    </source>
</evidence>
<dbReference type="Pfam" id="PF20644">
    <property type="entry name" value="Rrn7_cyclin_N"/>
    <property type="match status" value="1"/>
</dbReference>
<dbReference type="GO" id="GO:0042790">
    <property type="term" value="P:nucleolar large rRNA transcription by RNA polymerase I"/>
    <property type="evidence" value="ECO:0007669"/>
    <property type="project" value="TreeGrafter"/>
</dbReference>
<evidence type="ECO:0000256" key="1">
    <source>
        <dbReference type="ARBA" id="ARBA00004604"/>
    </source>
</evidence>
<reference evidence="13 14" key="1">
    <citation type="submission" date="2014-04" db="EMBL/GenBank/DDBJ databases">
        <authorList>
            <consortium name="DOE Joint Genome Institute"/>
            <person name="Kuo A."/>
            <person name="Martino E."/>
            <person name="Perotto S."/>
            <person name="Kohler A."/>
            <person name="Nagy L.G."/>
            <person name="Floudas D."/>
            <person name="Copeland A."/>
            <person name="Barry K.W."/>
            <person name="Cichocki N."/>
            <person name="Veneault-Fourrey C."/>
            <person name="LaButti K."/>
            <person name="Lindquist E.A."/>
            <person name="Lipzen A."/>
            <person name="Lundell T."/>
            <person name="Morin E."/>
            <person name="Murat C."/>
            <person name="Sun H."/>
            <person name="Tunlid A."/>
            <person name="Henrissat B."/>
            <person name="Grigoriev I.V."/>
            <person name="Hibbett D.S."/>
            <person name="Martin F."/>
            <person name="Nordberg H.P."/>
            <person name="Cantor M.N."/>
            <person name="Hua S.X."/>
        </authorList>
    </citation>
    <scope>NUCLEOTIDE SEQUENCE [LARGE SCALE GENOMIC DNA]</scope>
    <source>
        <strain evidence="13 14">Zn</strain>
    </source>
</reference>
<evidence type="ECO:0000256" key="8">
    <source>
        <dbReference type="ARBA" id="ARBA00023163"/>
    </source>
</evidence>
<feature type="domain" description="RRN7-type" evidence="11">
    <location>
        <begin position="11"/>
        <end position="43"/>
    </location>
</feature>
<keyword evidence="6" id="KW-0805">Transcription regulation</keyword>
<evidence type="ECO:0000256" key="5">
    <source>
        <dbReference type="ARBA" id="ARBA00022833"/>
    </source>
</evidence>
<dbReference type="OrthoDB" id="428577at2759"/>
<feature type="region of interest" description="Disordered" evidence="10">
    <location>
        <begin position="138"/>
        <end position="160"/>
    </location>
</feature>
<dbReference type="EMBL" id="KN832870">
    <property type="protein sequence ID" value="KIN08406.1"/>
    <property type="molecule type" value="Genomic_DNA"/>
</dbReference>
<dbReference type="STRING" id="913774.A0A0C3HJK5"/>
<name>A0A0C3HJK5_OIDMZ</name>
<keyword evidence="5" id="KW-0862">Zinc</keyword>
<dbReference type="GO" id="GO:0008270">
    <property type="term" value="F:zinc ion binding"/>
    <property type="evidence" value="ECO:0007669"/>
    <property type="project" value="UniProtKB-KW"/>
</dbReference>
<keyword evidence="7" id="KW-0238">DNA-binding</keyword>
<dbReference type="GO" id="GO:0001164">
    <property type="term" value="F:RNA polymerase I core promoter sequence-specific DNA binding"/>
    <property type="evidence" value="ECO:0007669"/>
    <property type="project" value="InterPro"/>
</dbReference>
<evidence type="ECO:0000256" key="10">
    <source>
        <dbReference type="SAM" id="MobiDB-lite"/>
    </source>
</evidence>
<comment type="similarity">
    <text evidence="2">Belongs to the RRN7/TAF1B family.</text>
</comment>
<dbReference type="PANTHER" id="PTHR31576">
    <property type="entry name" value="TATA BOX-BINDING PROTEIN-ASSOCIATED FACTOR RNA POLYMERASE I SUBUNIT B"/>
    <property type="match status" value="1"/>
</dbReference>
<gene>
    <name evidence="13" type="ORF">OIDMADRAFT_100192</name>
</gene>
<dbReference type="PANTHER" id="PTHR31576:SF2">
    <property type="entry name" value="TATA BOX-BINDING PROTEIN-ASSOCIATED FACTOR RNA POLYMERASE I SUBUNIT B"/>
    <property type="match status" value="1"/>
</dbReference>
<feature type="domain" description="Rrn7/TAF1B N-terminal cyclin" evidence="12">
    <location>
        <begin position="89"/>
        <end position="215"/>
    </location>
</feature>
<accession>A0A0C3HJK5</accession>
<keyword evidence="4" id="KW-0863">Zinc-finger</keyword>
<evidence type="ECO:0000256" key="2">
    <source>
        <dbReference type="ARBA" id="ARBA00006899"/>
    </source>
</evidence>
<dbReference type="Pfam" id="PF11781">
    <property type="entry name" value="Zn_ribbon_RRN7"/>
    <property type="match status" value="1"/>
</dbReference>
<keyword evidence="14" id="KW-1185">Reference proteome</keyword>
<dbReference type="InParanoid" id="A0A0C3HJK5"/>
<proteinExistence type="inferred from homology"/>